<dbReference type="PRINTS" id="PR00469">
    <property type="entry name" value="PNDRDTASEII"/>
</dbReference>
<dbReference type="Pfam" id="PF08240">
    <property type="entry name" value="ADH_N"/>
    <property type="match status" value="1"/>
</dbReference>
<accession>A0A165NS92</accession>
<dbReference type="Gene3D" id="3.90.180.10">
    <property type="entry name" value="Medium-chain alcohol dehydrogenases, catalytic domain"/>
    <property type="match status" value="1"/>
</dbReference>
<dbReference type="InterPro" id="IPR013149">
    <property type="entry name" value="ADH-like_C"/>
</dbReference>
<dbReference type="SMART" id="SM00829">
    <property type="entry name" value="PKS_ER"/>
    <property type="match status" value="1"/>
</dbReference>
<dbReference type="InterPro" id="IPR011032">
    <property type="entry name" value="GroES-like_sf"/>
</dbReference>
<gene>
    <name evidence="2" type="ORF">DAEQUDRAFT_713798</name>
</gene>
<dbReference type="Pfam" id="PF00107">
    <property type="entry name" value="ADH_zinc_N"/>
    <property type="match status" value="1"/>
</dbReference>
<reference evidence="2 3" key="1">
    <citation type="journal article" date="2016" name="Mol. Biol. Evol.">
        <title>Comparative Genomics of Early-Diverging Mushroom-Forming Fungi Provides Insights into the Origins of Lignocellulose Decay Capabilities.</title>
        <authorList>
            <person name="Nagy L.G."/>
            <person name="Riley R."/>
            <person name="Tritt A."/>
            <person name="Adam C."/>
            <person name="Daum C."/>
            <person name="Floudas D."/>
            <person name="Sun H."/>
            <person name="Yadav J.S."/>
            <person name="Pangilinan J."/>
            <person name="Larsson K.H."/>
            <person name="Matsuura K."/>
            <person name="Barry K."/>
            <person name="Labutti K."/>
            <person name="Kuo R."/>
            <person name="Ohm R.A."/>
            <person name="Bhattacharya S.S."/>
            <person name="Shirouzu T."/>
            <person name="Yoshinaga Y."/>
            <person name="Martin F.M."/>
            <person name="Grigoriev I.V."/>
            <person name="Hibbett D.S."/>
        </authorList>
    </citation>
    <scope>NUCLEOTIDE SEQUENCE [LARGE SCALE GENOMIC DNA]</scope>
    <source>
        <strain evidence="2 3">L-15889</strain>
    </source>
</reference>
<dbReference type="Proteomes" id="UP000076727">
    <property type="component" value="Unassembled WGS sequence"/>
</dbReference>
<dbReference type="PANTHER" id="PTHR45348:SF2">
    <property type="entry name" value="ZINC-TYPE ALCOHOL DEHYDROGENASE-LIKE PROTEIN C2E1P3.01"/>
    <property type="match status" value="1"/>
</dbReference>
<dbReference type="GO" id="GO:0016651">
    <property type="term" value="F:oxidoreductase activity, acting on NAD(P)H"/>
    <property type="evidence" value="ECO:0007669"/>
    <property type="project" value="InterPro"/>
</dbReference>
<dbReference type="AlphaFoldDB" id="A0A165NS92"/>
<proteinExistence type="predicted"/>
<name>A0A165NS92_9APHY</name>
<keyword evidence="3" id="KW-1185">Reference proteome</keyword>
<dbReference type="CDD" id="cd08249">
    <property type="entry name" value="enoyl_reductase_like"/>
    <property type="match status" value="1"/>
</dbReference>
<evidence type="ECO:0000313" key="2">
    <source>
        <dbReference type="EMBL" id="KZT67307.1"/>
    </source>
</evidence>
<dbReference type="STRING" id="1314783.A0A165NS92"/>
<dbReference type="InterPro" id="IPR013154">
    <property type="entry name" value="ADH-like_N"/>
</dbReference>
<dbReference type="EMBL" id="KV429078">
    <property type="protein sequence ID" value="KZT67307.1"/>
    <property type="molecule type" value="Genomic_DNA"/>
</dbReference>
<dbReference type="InterPro" id="IPR020843">
    <property type="entry name" value="ER"/>
</dbReference>
<feature type="domain" description="Enoyl reductase (ER)" evidence="1">
    <location>
        <begin position="13"/>
        <end position="342"/>
    </location>
</feature>
<dbReference type="Gene3D" id="3.40.50.720">
    <property type="entry name" value="NAD(P)-binding Rossmann-like Domain"/>
    <property type="match status" value="1"/>
</dbReference>
<sequence length="348" mass="36989">MSQKAMYLPEKQGSFTLGSASIPKPGPGEILIKLEAAGLNPIDWKMQAFGFYIKEYPTILGSDLAGTVEELGEGVTNFKKGDRVLSESFGSSAYRGYQQYALGYAVSTCKVPDQLSFDQAATIPLGIATATIALYHPGEGAINGSAALSPPWEQGGRGKYQGQPIMVVGGAGSVGQYAIQLVKLSGFSPIITTASPRNAEWLRKLGATHVLDRNLSDDALKAEVKKITSDPIKVIYDTVASSETQNVAYDLLAPGGTLALVLPPEIKPEKQTADKTVFQVFGDFNVPPNRALAASFYSNLTGLLEKGDIKPNPVEVVPNGLLGIPVGLKKLQQGVSNLKLVVRPQETP</sequence>
<dbReference type="SUPFAM" id="SSF51735">
    <property type="entry name" value="NAD(P)-binding Rossmann-fold domains"/>
    <property type="match status" value="1"/>
</dbReference>
<organism evidence="2 3">
    <name type="scientific">Daedalea quercina L-15889</name>
    <dbReference type="NCBI Taxonomy" id="1314783"/>
    <lineage>
        <taxon>Eukaryota</taxon>
        <taxon>Fungi</taxon>
        <taxon>Dikarya</taxon>
        <taxon>Basidiomycota</taxon>
        <taxon>Agaricomycotina</taxon>
        <taxon>Agaricomycetes</taxon>
        <taxon>Polyporales</taxon>
        <taxon>Fomitopsis</taxon>
    </lineage>
</organism>
<dbReference type="InterPro" id="IPR036291">
    <property type="entry name" value="NAD(P)-bd_dom_sf"/>
</dbReference>
<protein>
    <submittedName>
        <fullName evidence="2">GroES-like protein</fullName>
    </submittedName>
</protein>
<evidence type="ECO:0000313" key="3">
    <source>
        <dbReference type="Proteomes" id="UP000076727"/>
    </source>
</evidence>
<dbReference type="PANTHER" id="PTHR45348">
    <property type="entry name" value="HYPOTHETICAL OXIDOREDUCTASE (EUROFUNG)"/>
    <property type="match status" value="1"/>
</dbReference>
<evidence type="ECO:0000259" key="1">
    <source>
        <dbReference type="SMART" id="SM00829"/>
    </source>
</evidence>
<dbReference type="SUPFAM" id="SSF50129">
    <property type="entry name" value="GroES-like"/>
    <property type="match status" value="1"/>
</dbReference>
<dbReference type="OrthoDB" id="3233595at2759"/>
<dbReference type="InterPro" id="IPR047122">
    <property type="entry name" value="Trans-enoyl_RdTase-like"/>
</dbReference>